<dbReference type="Gene3D" id="3.40.1000.10">
    <property type="entry name" value="Mog1/PsbP, alpha/beta/alpha sandwich"/>
    <property type="match status" value="1"/>
</dbReference>
<feature type="compositionally biased region" description="Low complexity" evidence="1">
    <location>
        <begin position="1"/>
        <end position="16"/>
    </location>
</feature>
<evidence type="ECO:0000256" key="1">
    <source>
        <dbReference type="SAM" id="MobiDB-lite"/>
    </source>
</evidence>
<feature type="region of interest" description="Disordered" evidence="1">
    <location>
        <begin position="1"/>
        <end position="79"/>
    </location>
</feature>
<accession>A0A6J4V058</accession>
<gene>
    <name evidence="2" type="ORF">AVDCRST_MAG88-1788</name>
</gene>
<dbReference type="AlphaFoldDB" id="A0A6J4V058"/>
<evidence type="ECO:0000313" key="2">
    <source>
        <dbReference type="EMBL" id="CAA9564684.1"/>
    </source>
</evidence>
<dbReference type="EMBL" id="CADCWM010000503">
    <property type="protein sequence ID" value="CAA9564684.1"/>
    <property type="molecule type" value="Genomic_DNA"/>
</dbReference>
<evidence type="ECO:0008006" key="3">
    <source>
        <dbReference type="Google" id="ProtNLM"/>
    </source>
</evidence>
<feature type="non-terminal residue" evidence="2">
    <location>
        <position position="1"/>
    </location>
</feature>
<proteinExistence type="predicted"/>
<feature type="compositionally biased region" description="Low complexity" evidence="1">
    <location>
        <begin position="51"/>
        <end position="73"/>
    </location>
</feature>
<name>A0A6J4V058_9BACT</name>
<sequence>QPTAGSGLGAPPASATLPPPQPTAGAGFGGSPQATSGAPVQPTAGSGFGGPAQPTGVPATPTAAPPRATASLAGQGGSAGTYQNTTWGFSLTLPPGWTRQQEDNSTVAFLSPDRTAVCVVFFGPAPAGLTAQARIQEELQSAVQSDPSFQPSSVAVNTGTLGGQPAAGTAEYRYAASNGNRRSEADFAVVLPGRAQYLFAFVTPQGQFNAHGAEFDAILDSIRITGP</sequence>
<protein>
    <recommendedName>
        <fullName evidence="3">PsbP C-terminal domain-containing protein</fullName>
    </recommendedName>
</protein>
<reference evidence="2" key="1">
    <citation type="submission" date="2020-02" db="EMBL/GenBank/DDBJ databases">
        <authorList>
            <person name="Meier V. D."/>
        </authorList>
    </citation>
    <scope>NUCLEOTIDE SEQUENCE</scope>
    <source>
        <strain evidence="2">AVDCRST_MAG88</strain>
    </source>
</reference>
<organism evidence="2">
    <name type="scientific">uncultured Thermomicrobiales bacterium</name>
    <dbReference type="NCBI Taxonomy" id="1645740"/>
    <lineage>
        <taxon>Bacteria</taxon>
        <taxon>Pseudomonadati</taxon>
        <taxon>Thermomicrobiota</taxon>
        <taxon>Thermomicrobia</taxon>
        <taxon>Thermomicrobiales</taxon>
        <taxon>environmental samples</taxon>
    </lineage>
</organism>